<comment type="caution">
    <text evidence="1">The sequence shown here is derived from an EMBL/GenBank/DDBJ whole genome shotgun (WGS) entry which is preliminary data.</text>
</comment>
<dbReference type="EMBL" id="MRCE01000037">
    <property type="protein sequence ID" value="OKH32657.1"/>
    <property type="molecule type" value="Genomic_DNA"/>
</dbReference>
<proteinExistence type="predicted"/>
<protein>
    <submittedName>
        <fullName evidence="1">Uncharacterized protein</fullName>
    </submittedName>
</protein>
<dbReference type="AlphaFoldDB" id="A0A1U7I892"/>
<dbReference type="OrthoDB" id="527295at2"/>
<evidence type="ECO:0000313" key="1">
    <source>
        <dbReference type="EMBL" id="OKH32657.1"/>
    </source>
</evidence>
<gene>
    <name evidence="1" type="ORF">NIES2119_25585</name>
</gene>
<evidence type="ECO:0000313" key="2">
    <source>
        <dbReference type="Proteomes" id="UP000185860"/>
    </source>
</evidence>
<organism evidence="1 2">
    <name type="scientific">[Phormidium ambiguum] IAM M-71</name>
    <dbReference type="NCBI Taxonomy" id="454136"/>
    <lineage>
        <taxon>Bacteria</taxon>
        <taxon>Bacillati</taxon>
        <taxon>Cyanobacteriota</taxon>
        <taxon>Cyanophyceae</taxon>
        <taxon>Oscillatoriophycideae</taxon>
        <taxon>Aerosakkonematales</taxon>
        <taxon>Aerosakkonemataceae</taxon>
        <taxon>Floridanema</taxon>
    </lineage>
</organism>
<dbReference type="STRING" id="454136.NIES2119_25585"/>
<dbReference type="Proteomes" id="UP000185860">
    <property type="component" value="Unassembled WGS sequence"/>
</dbReference>
<sequence length="521" mass="60199">MKKREDIVQKFSTFLSFGDYNSRGKSFWKADLQLERQIKCLIQSDPEAKEEFWAKYFLKTLRELSQTESSRSASISSLRFSVTSLQPLSPSETVTSPQSLKIPTLITTRHLSAYLQEACLWAAQKSHLKYQFLRYKYPIEEYFQIASSFANLPDKLLKSFNLDHPRSNIEGYAKIAIFRFIRDKIYQHDVEAKSRKFSDYGLLKDLNAKELKEALASQGIDQQKIDLYKLTWQCFDQIYQPQQECNTRNLQPPTQKDLKQIADYYNQQLNQLALPKLLVNEDKVQEILKICIKAARNYRTKQFLPLEEYDNISDPTPTPWDIAVHEEENQQVQLIVAKVFGTIPEAGQIMLILWQGLDLTQSEIATVIKGKYPELQKQYQVARHLARYTKNILKDFVNEWNLVNPSCAIADEQDLAKIKEALDECLHLHCKRSIDSILEQASQEVNIAEKSLVLSNILNLNLPTTTEVSPEALNAKESLTKAFISKLETELNLPVDAILQVFNKVLIYVEEWLVYAKLTLT</sequence>
<reference evidence="1 2" key="1">
    <citation type="submission" date="2016-11" db="EMBL/GenBank/DDBJ databases">
        <title>Draft Genome Sequences of Nine Cyanobacterial Strains from Diverse Habitats.</title>
        <authorList>
            <person name="Zhu T."/>
            <person name="Hou S."/>
            <person name="Lu X."/>
            <person name="Hess W.R."/>
        </authorList>
    </citation>
    <scope>NUCLEOTIDE SEQUENCE [LARGE SCALE GENOMIC DNA]</scope>
    <source>
        <strain evidence="1 2">IAM M-71</strain>
    </source>
</reference>
<accession>A0A1U7I892</accession>
<dbReference type="RefSeq" id="WP_073596321.1">
    <property type="nucleotide sequence ID" value="NZ_MRCE01000037.1"/>
</dbReference>
<name>A0A1U7I892_9CYAN</name>